<dbReference type="InterPro" id="IPR001128">
    <property type="entry name" value="Cyt_P450"/>
</dbReference>
<dbReference type="InterPro" id="IPR050196">
    <property type="entry name" value="Cytochrome_P450_Monoox"/>
</dbReference>
<dbReference type="SUPFAM" id="SSF48264">
    <property type="entry name" value="Cytochrome P450"/>
    <property type="match status" value="1"/>
</dbReference>
<evidence type="ECO:0000313" key="8">
    <source>
        <dbReference type="Proteomes" id="UP000515154"/>
    </source>
</evidence>
<gene>
    <name evidence="9" type="primary">LOC115212039</name>
</gene>
<evidence type="ECO:0000256" key="2">
    <source>
        <dbReference type="ARBA" id="ARBA00010617"/>
    </source>
</evidence>
<reference evidence="9" key="1">
    <citation type="submission" date="2025-08" db="UniProtKB">
        <authorList>
            <consortium name="RefSeq"/>
        </authorList>
    </citation>
    <scope>IDENTIFICATION</scope>
</reference>
<comment type="subcellular location">
    <subcellularLocation>
        <location evidence="1">Endoplasmic reticulum membrane</location>
    </subcellularLocation>
</comment>
<dbReference type="GO" id="GO:0005789">
    <property type="term" value="C:endoplasmic reticulum membrane"/>
    <property type="evidence" value="ECO:0007669"/>
    <property type="project" value="UniProtKB-SubCell"/>
</dbReference>
<dbReference type="RefSeq" id="XP_029636702.2">
    <property type="nucleotide sequence ID" value="XM_029780842.2"/>
</dbReference>
<dbReference type="AlphaFoldDB" id="A0A6P7SEE2"/>
<keyword evidence="5 6" id="KW-0349">Heme</keyword>
<dbReference type="PANTHER" id="PTHR24291">
    <property type="entry name" value="CYTOCHROME P450 FAMILY 4"/>
    <property type="match status" value="1"/>
</dbReference>
<dbReference type="PROSITE" id="PS00086">
    <property type="entry name" value="CYTOCHROME_P450"/>
    <property type="match status" value="1"/>
</dbReference>
<keyword evidence="6" id="KW-0560">Oxidoreductase</keyword>
<dbReference type="InterPro" id="IPR017972">
    <property type="entry name" value="Cyt_P450_CS"/>
</dbReference>
<keyword evidence="4" id="KW-0472">Membrane</keyword>
<evidence type="ECO:0000256" key="4">
    <source>
        <dbReference type="ARBA" id="ARBA00023136"/>
    </source>
</evidence>
<dbReference type="PANTHER" id="PTHR24291:SF189">
    <property type="entry name" value="CYTOCHROME P450 4C3-RELATED"/>
    <property type="match status" value="1"/>
</dbReference>
<dbReference type="PRINTS" id="PR00463">
    <property type="entry name" value="EP450I"/>
</dbReference>
<keyword evidence="5 6" id="KW-0479">Metal-binding</keyword>
<dbReference type="Proteomes" id="UP000515154">
    <property type="component" value="Linkage group LG5"/>
</dbReference>
<feature type="signal peptide" evidence="7">
    <location>
        <begin position="1"/>
        <end position="24"/>
    </location>
</feature>
<name>A0A6P7SEE2_9MOLL</name>
<dbReference type="GO" id="GO:0005506">
    <property type="term" value="F:iron ion binding"/>
    <property type="evidence" value="ECO:0007669"/>
    <property type="project" value="InterPro"/>
</dbReference>
<evidence type="ECO:0000256" key="6">
    <source>
        <dbReference type="RuleBase" id="RU000461"/>
    </source>
</evidence>
<dbReference type="InterPro" id="IPR036396">
    <property type="entry name" value="Cyt_P450_sf"/>
</dbReference>
<organism evidence="8 9">
    <name type="scientific">Octopus sinensis</name>
    <name type="common">East Asian common octopus</name>
    <dbReference type="NCBI Taxonomy" id="2607531"/>
    <lineage>
        <taxon>Eukaryota</taxon>
        <taxon>Metazoa</taxon>
        <taxon>Spiralia</taxon>
        <taxon>Lophotrochozoa</taxon>
        <taxon>Mollusca</taxon>
        <taxon>Cephalopoda</taxon>
        <taxon>Coleoidea</taxon>
        <taxon>Octopodiformes</taxon>
        <taxon>Octopoda</taxon>
        <taxon>Incirrata</taxon>
        <taxon>Octopodidae</taxon>
        <taxon>Octopus</taxon>
    </lineage>
</organism>
<comment type="cofactor">
    <cofactor evidence="5">
        <name>heme</name>
        <dbReference type="ChEBI" id="CHEBI:30413"/>
    </cofactor>
</comment>
<sequence length="499" mass="57871">MLVAGVFLFLIVVWFSLRVLRSYSKSLSDCKNLPCMKSWYIIGDIPKVHGNNRDCFKRVMKCLEEFRENGLLCFWTGIQPSVFVFKDEYIQSVIGSTKHMEKNLFYTFLHPWLGNGLLTSSGSRWFKSRKMLTPSFHYNILNNFLTVMRNQSNIFGDKLSEMVGKGEFNIIPFIVNCTLDIITETAMGHCVNAQDDDGNSEYIQSVKRISDIIGYQLQSPWLWPDLIFNLHPLGKEAAKCLKVLHDFTNKVIKEREELYLENLKKNPDNKDEGTYGKKKMSFLDTLLDKLHEGEIDKTMLREEVDTFMFEGHDTTTAGITWTLYFIAAYPDVQKKLQKEVDDFYDENEEPTLTNLRKLVYLECVMKEVQRLYPSVPQIGRVAAEDFKLGPYEVKKGTAISIMISALHRDPKNFPDPDRFDPDRFLTEDNNIHPYAFIPFSAGPRNCIGQRFATIEEKVILSHIVQRFNLETTQKREELEPSSELVLKPFNSVRVKLTHR</sequence>
<proteinExistence type="inferred from homology"/>
<accession>A0A6P7SEE2</accession>
<dbReference type="KEGG" id="osn:115212039"/>
<dbReference type="GO" id="GO:0016705">
    <property type="term" value="F:oxidoreductase activity, acting on paired donors, with incorporation or reduction of molecular oxygen"/>
    <property type="evidence" value="ECO:0007669"/>
    <property type="project" value="InterPro"/>
</dbReference>
<dbReference type="PRINTS" id="PR00385">
    <property type="entry name" value="P450"/>
</dbReference>
<feature type="binding site" description="axial binding residue" evidence="5">
    <location>
        <position position="446"/>
    </location>
    <ligand>
        <name>heme</name>
        <dbReference type="ChEBI" id="CHEBI:30413"/>
    </ligand>
    <ligandPart>
        <name>Fe</name>
        <dbReference type="ChEBI" id="CHEBI:18248"/>
    </ligandPart>
</feature>
<evidence type="ECO:0000256" key="3">
    <source>
        <dbReference type="ARBA" id="ARBA00022824"/>
    </source>
</evidence>
<dbReference type="Pfam" id="PF00067">
    <property type="entry name" value="p450"/>
    <property type="match status" value="1"/>
</dbReference>
<dbReference type="Gene3D" id="1.10.630.10">
    <property type="entry name" value="Cytochrome P450"/>
    <property type="match status" value="1"/>
</dbReference>
<evidence type="ECO:0000256" key="7">
    <source>
        <dbReference type="SAM" id="SignalP"/>
    </source>
</evidence>
<evidence type="ECO:0000256" key="5">
    <source>
        <dbReference type="PIRSR" id="PIRSR602401-1"/>
    </source>
</evidence>
<dbReference type="InterPro" id="IPR002401">
    <property type="entry name" value="Cyt_P450_E_grp-I"/>
</dbReference>
<feature type="chain" id="PRO_5028904661" evidence="7">
    <location>
        <begin position="25"/>
        <end position="499"/>
    </location>
</feature>
<keyword evidence="7" id="KW-0732">Signal</keyword>
<keyword evidence="5 6" id="KW-0408">Iron</keyword>
<protein>
    <submittedName>
        <fullName evidence="9">Cytochrome P450 4V2-like</fullName>
    </submittedName>
</protein>
<dbReference type="GO" id="GO:0020037">
    <property type="term" value="F:heme binding"/>
    <property type="evidence" value="ECO:0007669"/>
    <property type="project" value="InterPro"/>
</dbReference>
<keyword evidence="6" id="KW-0503">Monooxygenase</keyword>
<evidence type="ECO:0000313" key="9">
    <source>
        <dbReference type="RefSeq" id="XP_029636702.2"/>
    </source>
</evidence>
<keyword evidence="3" id="KW-0256">Endoplasmic reticulum</keyword>
<evidence type="ECO:0000256" key="1">
    <source>
        <dbReference type="ARBA" id="ARBA00004586"/>
    </source>
</evidence>
<dbReference type="GO" id="GO:0004497">
    <property type="term" value="F:monooxygenase activity"/>
    <property type="evidence" value="ECO:0007669"/>
    <property type="project" value="UniProtKB-KW"/>
</dbReference>
<comment type="similarity">
    <text evidence="2 6">Belongs to the cytochrome P450 family.</text>
</comment>
<keyword evidence="8" id="KW-1185">Reference proteome</keyword>